<comment type="caution">
    <text evidence="1">The sequence shown here is derived from an EMBL/GenBank/DDBJ whole genome shotgun (WGS) entry which is preliminary data.</text>
</comment>
<proteinExistence type="predicted"/>
<sequence length="79" mass="9054">MAVDPVFLLARYMTFEKLSYLGVSYGNKLSQRVGQPADTEILLCAEMDTKCRLSDLQFPFRKYSSVIMLFGEEDNCLNM</sequence>
<evidence type="ECO:0000313" key="2">
    <source>
        <dbReference type="Proteomes" id="UP000827092"/>
    </source>
</evidence>
<protein>
    <submittedName>
        <fullName evidence="1">Uncharacterized protein</fullName>
    </submittedName>
</protein>
<organism evidence="1 2">
    <name type="scientific">Oedothorax gibbosus</name>
    <dbReference type="NCBI Taxonomy" id="931172"/>
    <lineage>
        <taxon>Eukaryota</taxon>
        <taxon>Metazoa</taxon>
        <taxon>Ecdysozoa</taxon>
        <taxon>Arthropoda</taxon>
        <taxon>Chelicerata</taxon>
        <taxon>Arachnida</taxon>
        <taxon>Araneae</taxon>
        <taxon>Araneomorphae</taxon>
        <taxon>Entelegynae</taxon>
        <taxon>Araneoidea</taxon>
        <taxon>Linyphiidae</taxon>
        <taxon>Erigoninae</taxon>
        <taxon>Oedothorax</taxon>
    </lineage>
</organism>
<dbReference type="Proteomes" id="UP000827092">
    <property type="component" value="Unassembled WGS sequence"/>
</dbReference>
<dbReference type="AlphaFoldDB" id="A0AAV6VZA7"/>
<gene>
    <name evidence="1" type="ORF">JTE90_027427</name>
</gene>
<dbReference type="EMBL" id="JAFNEN010000002">
    <property type="protein sequence ID" value="KAG8201952.1"/>
    <property type="molecule type" value="Genomic_DNA"/>
</dbReference>
<name>A0AAV6VZA7_9ARAC</name>
<accession>A0AAV6VZA7</accession>
<keyword evidence="2" id="KW-1185">Reference proteome</keyword>
<evidence type="ECO:0000313" key="1">
    <source>
        <dbReference type="EMBL" id="KAG8201952.1"/>
    </source>
</evidence>
<reference evidence="1 2" key="1">
    <citation type="journal article" date="2022" name="Nat. Ecol. Evol.">
        <title>A masculinizing supergene underlies an exaggerated male reproductive morph in a spider.</title>
        <authorList>
            <person name="Hendrickx F."/>
            <person name="De Corte Z."/>
            <person name="Sonet G."/>
            <person name="Van Belleghem S.M."/>
            <person name="Kostlbacher S."/>
            <person name="Vangestel C."/>
        </authorList>
    </citation>
    <scope>NUCLEOTIDE SEQUENCE [LARGE SCALE GENOMIC DNA]</scope>
    <source>
        <strain evidence="1">W744_W776</strain>
    </source>
</reference>